<dbReference type="OrthoDB" id="5089392at2759"/>
<sequence>MNPPSRASTFGSDDFDTQSRVSTASSRHTESATGSQAKKKSHKPKKHRAQSQTFSDVGRHSNQWLFNDMSLTDAVKTLFNKK</sequence>
<reference evidence="2" key="1">
    <citation type="submission" date="2022-06" db="EMBL/GenBank/DDBJ databases">
        <title>Complete genome sequences of two strains of the flax pathogen Septoria linicola.</title>
        <authorList>
            <person name="Lapalu N."/>
            <person name="Simon A."/>
            <person name="Demenou B."/>
            <person name="Paumier D."/>
            <person name="Guillot M.-P."/>
            <person name="Gout L."/>
            <person name="Valade R."/>
        </authorList>
    </citation>
    <scope>NUCLEOTIDE SEQUENCE</scope>
    <source>
        <strain evidence="2">SE15195</strain>
    </source>
</reference>
<keyword evidence="3" id="KW-1185">Reference proteome</keyword>
<gene>
    <name evidence="2" type="ORF">Slin15195_G059410</name>
</gene>
<evidence type="ECO:0000313" key="2">
    <source>
        <dbReference type="EMBL" id="USW52622.1"/>
    </source>
</evidence>
<evidence type="ECO:0000313" key="3">
    <source>
        <dbReference type="Proteomes" id="UP001056384"/>
    </source>
</evidence>
<feature type="compositionally biased region" description="Basic residues" evidence="1">
    <location>
        <begin position="37"/>
        <end position="49"/>
    </location>
</feature>
<feature type="compositionally biased region" description="Polar residues" evidence="1">
    <location>
        <begin position="18"/>
        <end position="36"/>
    </location>
</feature>
<organism evidence="2 3">
    <name type="scientific">Septoria linicola</name>
    <dbReference type="NCBI Taxonomy" id="215465"/>
    <lineage>
        <taxon>Eukaryota</taxon>
        <taxon>Fungi</taxon>
        <taxon>Dikarya</taxon>
        <taxon>Ascomycota</taxon>
        <taxon>Pezizomycotina</taxon>
        <taxon>Dothideomycetes</taxon>
        <taxon>Dothideomycetidae</taxon>
        <taxon>Mycosphaerellales</taxon>
        <taxon>Mycosphaerellaceae</taxon>
        <taxon>Septoria</taxon>
    </lineage>
</organism>
<proteinExistence type="predicted"/>
<protein>
    <submittedName>
        <fullName evidence="2">Uncharacterized protein</fullName>
    </submittedName>
</protein>
<dbReference type="EMBL" id="CP099421">
    <property type="protein sequence ID" value="USW52622.1"/>
    <property type="molecule type" value="Genomic_DNA"/>
</dbReference>
<evidence type="ECO:0000256" key="1">
    <source>
        <dbReference type="SAM" id="MobiDB-lite"/>
    </source>
</evidence>
<dbReference type="AlphaFoldDB" id="A0A9Q9EJW6"/>
<feature type="region of interest" description="Disordered" evidence="1">
    <location>
        <begin position="1"/>
        <end position="60"/>
    </location>
</feature>
<accession>A0A9Q9EJW6</accession>
<feature type="compositionally biased region" description="Polar residues" evidence="1">
    <location>
        <begin position="50"/>
        <end position="60"/>
    </location>
</feature>
<feature type="compositionally biased region" description="Polar residues" evidence="1">
    <location>
        <begin position="1"/>
        <end position="11"/>
    </location>
</feature>
<dbReference type="Proteomes" id="UP001056384">
    <property type="component" value="Chromosome 4"/>
</dbReference>
<name>A0A9Q9EJW6_9PEZI</name>